<dbReference type="FunFam" id="1.10.287.2720:FF:000001">
    <property type="entry name" value="Oxysterol-binding OBPalpha"/>
    <property type="match status" value="1"/>
</dbReference>
<keyword evidence="10" id="KW-0472">Membrane</keyword>
<feature type="compositionally biased region" description="Low complexity" evidence="15">
    <location>
        <begin position="194"/>
        <end position="219"/>
    </location>
</feature>
<dbReference type="OrthoDB" id="14833at2759"/>
<dbReference type="GO" id="GO:0016020">
    <property type="term" value="C:membrane"/>
    <property type="evidence" value="ECO:0000318"/>
    <property type="project" value="GO_Central"/>
</dbReference>
<evidence type="ECO:0000256" key="11">
    <source>
        <dbReference type="ARBA" id="ARBA00058048"/>
    </source>
</evidence>
<evidence type="ECO:0000313" key="17">
    <source>
        <dbReference type="Proteomes" id="UP000001554"/>
    </source>
</evidence>
<dbReference type="Gene3D" id="2.40.160.120">
    <property type="match status" value="1"/>
</dbReference>
<dbReference type="Gene3D" id="2.30.29.30">
    <property type="entry name" value="Pleckstrin-homology domain (PH domain)/Phosphotyrosine-binding domain (PTB)"/>
    <property type="match status" value="1"/>
</dbReference>
<name>A0A9J7HDD0_BRAFL</name>
<evidence type="ECO:0000256" key="1">
    <source>
        <dbReference type="ARBA" id="ARBA00004177"/>
    </source>
</evidence>
<dbReference type="InterPro" id="IPR018494">
    <property type="entry name" value="Oxysterol-bd_CS"/>
</dbReference>
<keyword evidence="6" id="KW-0007">Acetylation</keyword>
<dbReference type="Pfam" id="PF00169">
    <property type="entry name" value="PH"/>
    <property type="match status" value="1"/>
</dbReference>
<evidence type="ECO:0000256" key="14">
    <source>
        <dbReference type="RuleBase" id="RU003845"/>
    </source>
</evidence>
<gene>
    <name evidence="18" type="primary">LOC118403148</name>
</gene>
<comment type="similarity">
    <text evidence="13">Belongs to the OSBP family.</text>
</comment>
<feature type="region of interest" description="Disordered" evidence="15">
    <location>
        <begin position="121"/>
        <end position="144"/>
    </location>
</feature>
<dbReference type="PROSITE" id="PS01013">
    <property type="entry name" value="OSBP"/>
    <property type="match status" value="1"/>
</dbReference>
<organism evidence="17 18">
    <name type="scientific">Branchiostoma floridae</name>
    <name type="common">Florida lancelet</name>
    <name type="synonym">Amphioxus</name>
    <dbReference type="NCBI Taxonomy" id="7739"/>
    <lineage>
        <taxon>Eukaryota</taxon>
        <taxon>Metazoa</taxon>
        <taxon>Chordata</taxon>
        <taxon>Cephalochordata</taxon>
        <taxon>Leptocardii</taxon>
        <taxon>Amphioxiformes</taxon>
        <taxon>Branchiostomatidae</taxon>
        <taxon>Branchiostoma</taxon>
    </lineage>
</organism>
<dbReference type="InterPro" id="IPR037239">
    <property type="entry name" value="OSBP_sf"/>
</dbReference>
<keyword evidence="4 14" id="KW-0813">Transport</keyword>
<proteinExistence type="inferred from homology"/>
<evidence type="ECO:0000256" key="12">
    <source>
        <dbReference type="ARBA" id="ARBA00065555"/>
    </source>
</evidence>
<dbReference type="FunFam" id="2.30.29.30:FF:000154">
    <property type="entry name" value="Oxysterol-binding protein"/>
    <property type="match status" value="1"/>
</dbReference>
<evidence type="ECO:0000313" key="18">
    <source>
        <dbReference type="RefSeq" id="XP_035657550.1"/>
    </source>
</evidence>
<feature type="region of interest" description="Disordered" evidence="15">
    <location>
        <begin position="335"/>
        <end position="363"/>
    </location>
</feature>
<comment type="subcellular location">
    <subcellularLocation>
        <location evidence="2">Endomembrane system</location>
    </subcellularLocation>
    <subcellularLocation>
        <location evidence="1">Endosome</location>
    </subcellularLocation>
    <subcellularLocation>
        <location evidence="3">Golgi apparatus</location>
    </subcellularLocation>
</comment>
<dbReference type="SUPFAM" id="SSF144000">
    <property type="entry name" value="Oxysterol-binding protein-like"/>
    <property type="match status" value="1"/>
</dbReference>
<accession>A0A9J7HDD0</accession>
<dbReference type="PANTHER" id="PTHR10972:SF141">
    <property type="entry name" value="OXYSTEROL-BINDING PROTEIN"/>
    <property type="match status" value="1"/>
</dbReference>
<dbReference type="PANTHER" id="PTHR10972">
    <property type="entry name" value="OXYSTEROL-BINDING PROTEIN-RELATED"/>
    <property type="match status" value="1"/>
</dbReference>
<evidence type="ECO:0000256" key="3">
    <source>
        <dbReference type="ARBA" id="ARBA00004555"/>
    </source>
</evidence>
<keyword evidence="17" id="KW-1185">Reference proteome</keyword>
<dbReference type="InterPro" id="IPR001849">
    <property type="entry name" value="PH_domain"/>
</dbReference>
<evidence type="ECO:0000256" key="5">
    <source>
        <dbReference type="ARBA" id="ARBA00022753"/>
    </source>
</evidence>
<keyword evidence="8 14" id="KW-0445">Lipid transport</keyword>
<evidence type="ECO:0000256" key="15">
    <source>
        <dbReference type="SAM" id="MobiDB-lite"/>
    </source>
</evidence>
<dbReference type="InterPro" id="IPR000648">
    <property type="entry name" value="Oxysterol-bd"/>
</dbReference>
<reference evidence="17" key="1">
    <citation type="journal article" date="2020" name="Nat. Ecol. Evol.">
        <title>Deeply conserved synteny resolves early events in vertebrate evolution.</title>
        <authorList>
            <person name="Simakov O."/>
            <person name="Marletaz F."/>
            <person name="Yue J.X."/>
            <person name="O'Connell B."/>
            <person name="Jenkins J."/>
            <person name="Brandt A."/>
            <person name="Calef R."/>
            <person name="Tung C.H."/>
            <person name="Huang T.K."/>
            <person name="Schmutz J."/>
            <person name="Satoh N."/>
            <person name="Yu J.K."/>
            <person name="Putnam N.H."/>
            <person name="Green R.E."/>
            <person name="Rokhsar D.S."/>
        </authorList>
    </citation>
    <scope>NUCLEOTIDE SEQUENCE [LARGE SCALE GENOMIC DNA]</scope>
    <source>
        <strain evidence="17">S238N-H82</strain>
    </source>
</reference>
<dbReference type="Proteomes" id="UP000001554">
    <property type="component" value="Chromosome 16"/>
</dbReference>
<protein>
    <recommendedName>
        <fullName evidence="14">Oxysterol-binding protein</fullName>
    </recommendedName>
</protein>
<keyword evidence="9" id="KW-0446">Lipid-binding</keyword>
<dbReference type="AlphaFoldDB" id="A0A9J7HDD0"/>
<comment type="subunit">
    <text evidence="12">Heterodimer with OSBPL9.</text>
</comment>
<dbReference type="Pfam" id="PF01237">
    <property type="entry name" value="Oxysterol_BP"/>
    <property type="match status" value="1"/>
</dbReference>
<dbReference type="SUPFAM" id="SSF50729">
    <property type="entry name" value="PH domain-like"/>
    <property type="match status" value="1"/>
</dbReference>
<evidence type="ECO:0000256" key="10">
    <source>
        <dbReference type="ARBA" id="ARBA00023136"/>
    </source>
</evidence>
<dbReference type="PROSITE" id="PS50003">
    <property type="entry name" value="PH_DOMAIN"/>
    <property type="match status" value="1"/>
</dbReference>
<dbReference type="OMA" id="TNLITGW"/>
<dbReference type="GO" id="GO:0005768">
    <property type="term" value="C:endosome"/>
    <property type="evidence" value="ECO:0007669"/>
    <property type="project" value="UniProtKB-SubCell"/>
</dbReference>
<evidence type="ECO:0000256" key="9">
    <source>
        <dbReference type="ARBA" id="ARBA00023121"/>
    </source>
</evidence>
<dbReference type="CDD" id="cd13291">
    <property type="entry name" value="PH_ORP10_ORP11"/>
    <property type="match status" value="1"/>
</dbReference>
<evidence type="ECO:0000259" key="16">
    <source>
        <dbReference type="PROSITE" id="PS50003"/>
    </source>
</evidence>
<dbReference type="KEGG" id="bfo:118403148"/>
<dbReference type="InterPro" id="IPR011993">
    <property type="entry name" value="PH-like_dom_sf"/>
</dbReference>
<feature type="compositionally biased region" description="Low complexity" evidence="15">
    <location>
        <begin position="510"/>
        <end position="536"/>
    </location>
</feature>
<evidence type="ECO:0000256" key="7">
    <source>
        <dbReference type="ARBA" id="ARBA00023034"/>
    </source>
</evidence>
<evidence type="ECO:0000256" key="8">
    <source>
        <dbReference type="ARBA" id="ARBA00023055"/>
    </source>
</evidence>
<feature type="region of interest" description="Disordered" evidence="15">
    <location>
        <begin position="508"/>
        <end position="536"/>
    </location>
</feature>
<dbReference type="SMART" id="SM00233">
    <property type="entry name" value="PH"/>
    <property type="match status" value="1"/>
</dbReference>
<dbReference type="RefSeq" id="XP_035657550.1">
    <property type="nucleotide sequence ID" value="XM_035801657.1"/>
</dbReference>
<dbReference type="Gene3D" id="1.10.287.2720">
    <property type="match status" value="1"/>
</dbReference>
<keyword evidence="7" id="KW-0333">Golgi apparatus</keyword>
<feature type="region of interest" description="Disordered" evidence="15">
    <location>
        <begin position="1"/>
        <end position="22"/>
    </location>
</feature>
<dbReference type="FunFam" id="2.40.160.120:FF:000002">
    <property type="entry name" value="Oxysterol-binding protein"/>
    <property type="match status" value="1"/>
</dbReference>
<feature type="compositionally biased region" description="Low complexity" evidence="15">
    <location>
        <begin position="9"/>
        <end position="22"/>
    </location>
</feature>
<feature type="region of interest" description="Disordered" evidence="15">
    <location>
        <begin position="182"/>
        <end position="252"/>
    </location>
</feature>
<sequence>MATNDVTRSESPAASETSATAAVQPSVDLSQFNEAERQQLLAVMARAKELELSEQEGLKRPFEGQLSKYTNVMKGWQYRQPYQGQLAKYTNLITGWQYRWFVLDPDSGVLDYYVNEESKKQRPRGSLQLAGSVMSPSDEDSHTFSINAANGEVYRLRAFDAKERQQWVNRLRSVAQYHTETLAQSLPPPHPRSHSISNSSSTPSSTKSAPTTPISTASKRAVSRTQSQPPNTAPVIHTTPHKKTPPAAPPVHEPQAFQNVREVLHQAEQQQVSLSRVIEGLPTATQGVRSLDHDLLLLKATSQTTMQCLGQCFAILQHSHMAETKTPSLPKGATIEWLEPRSPPNATPPSSRKKLPKSSSFPSNMSANQDICFGSGMLEVYDINHDNEVMDDIDQDEADLGTVEEHKSIILHLLSQLKLGMDLTRVVLPTFILEKRSLLEMYADFMAHPDLFLCIPEAESPEDRMMAMVEYYLTAFHVGRKGSLAKKPYNPIIGEVFHCSWDIPTTQPCNSQSETATSSNSQSETSTSPNNQSEENGGYHRVVFTAEQVSHHPPVSAFYAECKEKNVSMNAHIWTKSKFMGMSIGVVNVGEGVVHDVTHGEEYTFTLPSAYARSILTVPWVELGGKINITCAKTGWQAGITFHTKPFYGGKLHHISGEVKHQPTNRVICKIQGEWNGSIEFTYCNGYRGNDTKVIDTAKLSKIRKKVRPINMQGEFESRNLWQNVTAALKSNDIERATEHKRFLEERQRKEERAREEHRIAWHTKLFHRKGEGWVHNNLLEASQ</sequence>
<reference evidence="18" key="2">
    <citation type="submission" date="2025-08" db="UniProtKB">
        <authorList>
            <consortium name="RefSeq"/>
        </authorList>
    </citation>
    <scope>IDENTIFICATION</scope>
    <source>
        <strain evidence="18">S238N-H82</strain>
        <tissue evidence="18">Testes</tissue>
    </source>
</reference>
<dbReference type="GO" id="GO:0032934">
    <property type="term" value="F:sterol binding"/>
    <property type="evidence" value="ECO:0000318"/>
    <property type="project" value="GO_Central"/>
</dbReference>
<evidence type="ECO:0000256" key="13">
    <source>
        <dbReference type="RuleBase" id="RU003844"/>
    </source>
</evidence>
<keyword evidence="5" id="KW-0967">Endosome</keyword>
<dbReference type="GO" id="GO:0006869">
    <property type="term" value="P:lipid transport"/>
    <property type="evidence" value="ECO:0007669"/>
    <property type="project" value="UniProtKB-KW"/>
</dbReference>
<evidence type="ECO:0000256" key="6">
    <source>
        <dbReference type="ARBA" id="ARBA00022990"/>
    </source>
</evidence>
<dbReference type="GeneID" id="118403148"/>
<dbReference type="GO" id="GO:0005794">
    <property type="term" value="C:Golgi apparatus"/>
    <property type="evidence" value="ECO:0007669"/>
    <property type="project" value="UniProtKB-SubCell"/>
</dbReference>
<evidence type="ECO:0000256" key="2">
    <source>
        <dbReference type="ARBA" id="ARBA00004308"/>
    </source>
</evidence>
<dbReference type="GO" id="GO:0005829">
    <property type="term" value="C:cytosol"/>
    <property type="evidence" value="ECO:0000318"/>
    <property type="project" value="GO_Central"/>
</dbReference>
<evidence type="ECO:0000256" key="4">
    <source>
        <dbReference type="ARBA" id="ARBA00022448"/>
    </source>
</evidence>
<dbReference type="Gene3D" id="6.10.140.1150">
    <property type="match status" value="1"/>
</dbReference>
<comment type="function">
    <text evidence="11">Plays a role in regulating ADIPOQ and FABP4 levels in differentiating adipocytes and is also involved in regulation of adipocyte triglyceride storage. Weakly binds 25-hydroxycholesterol. Interacts with OSBPL9 to function as lipid transfer proteins. Together they form a heterodimer that localizes at the ER-trans-Golgi membrane contact sites, and exchanges phosphatidylserine (1,2-diacyl-sn-glycero-3-phospho-L-serine, PS) for phosphatidylinositol-4-phosphate (1,2-diacyl-sn-glycero-3-phospho-(1D-myo-inositol 4-phosphate), PI(4)P) between the two organelles, a step that is critical for sphingomyelin synthesis in the Golgi complex.</text>
</comment>
<feature type="domain" description="PH" evidence="16">
    <location>
        <begin position="79"/>
        <end position="176"/>
    </location>
</feature>